<proteinExistence type="predicted"/>
<dbReference type="Proteomes" id="UP000712673">
    <property type="component" value="Unassembled WGS sequence"/>
</dbReference>
<dbReference type="AlphaFoldDB" id="A0A937W2L3"/>
<dbReference type="EMBL" id="VGLS01000679">
    <property type="protein sequence ID" value="MBM3225768.1"/>
    <property type="molecule type" value="Genomic_DNA"/>
</dbReference>
<reference evidence="1" key="1">
    <citation type="submission" date="2019-03" db="EMBL/GenBank/DDBJ databases">
        <title>Lake Tanganyika Metagenome-Assembled Genomes (MAGs).</title>
        <authorList>
            <person name="Tran P."/>
        </authorList>
    </citation>
    <scope>NUCLEOTIDE SEQUENCE</scope>
    <source>
        <strain evidence="1">K_DeepCast_65m_m2_066</strain>
    </source>
</reference>
<organism evidence="1 2">
    <name type="scientific">Tectimicrobiota bacterium</name>
    <dbReference type="NCBI Taxonomy" id="2528274"/>
    <lineage>
        <taxon>Bacteria</taxon>
        <taxon>Pseudomonadati</taxon>
        <taxon>Nitrospinota/Tectimicrobiota group</taxon>
        <taxon>Candidatus Tectimicrobiota</taxon>
    </lineage>
</organism>
<accession>A0A937W2L3</accession>
<name>A0A937W2L3_UNCTE</name>
<comment type="caution">
    <text evidence="1">The sequence shown here is derived from an EMBL/GenBank/DDBJ whole genome shotgun (WGS) entry which is preliminary data.</text>
</comment>
<protein>
    <submittedName>
        <fullName evidence="1">ABC transporter substrate-binding protein</fullName>
    </submittedName>
</protein>
<dbReference type="SUPFAM" id="SSF53850">
    <property type="entry name" value="Periplasmic binding protein-like II"/>
    <property type="match status" value="1"/>
</dbReference>
<evidence type="ECO:0000313" key="1">
    <source>
        <dbReference type="EMBL" id="MBM3225768.1"/>
    </source>
</evidence>
<dbReference type="Gene3D" id="3.40.190.10">
    <property type="entry name" value="Periplasmic binding protein-like II"/>
    <property type="match status" value="1"/>
</dbReference>
<sequence length="312" mass="34451">MSTLSLTTAIATYGHTTPLKEGTVPAERIALEHLDVSPITSAFRRMVRSLAYDVAEMAFSTYLCARAYDKPITALPIFLLRRFEHGSIVYNVKSGIQTPADLHGRRVGLRSYTLTPGVWVRGILQDVYGVDHRQVQWVLSGDEHVAEYVPPANVTTAPAGSDLADMLLAGEIDAAIGVRGINAPEIQPLIPDARHAAAQYYQQAGVYPISHLVVLKDELLRAHPWLAPELFRLFNTAKEAYLTHLRRGTSLTPQDQAMQAMQQVLGEDPLLYGVARNEQTMTTFIKFNVAQQIIPQAVDIEALFPRNVLALA</sequence>
<evidence type="ECO:0000313" key="2">
    <source>
        <dbReference type="Proteomes" id="UP000712673"/>
    </source>
</evidence>
<gene>
    <name evidence="1" type="ORF">FJZ47_18485</name>
</gene>